<dbReference type="GO" id="GO:0006955">
    <property type="term" value="P:immune response"/>
    <property type="evidence" value="ECO:0007669"/>
    <property type="project" value="TreeGrafter"/>
</dbReference>
<feature type="compositionally biased region" description="Acidic residues" evidence="11">
    <location>
        <begin position="1066"/>
        <end position="1083"/>
    </location>
</feature>
<dbReference type="PROSITE" id="PS00237">
    <property type="entry name" value="G_PROTEIN_RECEP_F1_1"/>
    <property type="match status" value="1"/>
</dbReference>
<keyword evidence="7 12" id="KW-0472">Membrane</keyword>
<evidence type="ECO:0000259" key="14">
    <source>
        <dbReference type="PROSITE" id="PS50262"/>
    </source>
</evidence>
<dbReference type="GO" id="GO:0034453">
    <property type="term" value="P:microtubule anchoring"/>
    <property type="evidence" value="ECO:0007669"/>
    <property type="project" value="InterPro"/>
</dbReference>
<feature type="transmembrane region" description="Helical" evidence="12">
    <location>
        <begin position="873"/>
        <end position="894"/>
    </location>
</feature>
<evidence type="ECO:0000313" key="15">
    <source>
        <dbReference type="EMBL" id="KAF0024034.1"/>
    </source>
</evidence>
<evidence type="ECO:0000256" key="2">
    <source>
        <dbReference type="ARBA" id="ARBA00022692"/>
    </source>
</evidence>
<feature type="region of interest" description="Disordered" evidence="11">
    <location>
        <begin position="1020"/>
        <end position="1130"/>
    </location>
</feature>
<dbReference type="PRINTS" id="PR00237">
    <property type="entry name" value="GPCRRHODOPSN"/>
</dbReference>
<dbReference type="PROSITE" id="PS00018">
    <property type="entry name" value="EF_HAND_1"/>
    <property type="match status" value="1"/>
</dbReference>
<feature type="transmembrane region" description="Helical" evidence="12">
    <location>
        <begin position="682"/>
        <end position="706"/>
    </location>
</feature>
<feature type="transmembrane region" description="Helical" evidence="12">
    <location>
        <begin position="574"/>
        <end position="597"/>
    </location>
</feature>
<evidence type="ECO:0000256" key="8">
    <source>
        <dbReference type="ARBA" id="ARBA00023170"/>
    </source>
</evidence>
<keyword evidence="9 10" id="KW-0807">Transducer</keyword>
<dbReference type="GO" id="GO:0009897">
    <property type="term" value="C:external side of plasma membrane"/>
    <property type="evidence" value="ECO:0007669"/>
    <property type="project" value="TreeGrafter"/>
</dbReference>
<keyword evidence="6 10" id="KW-0297">G-protein coupled receptor</keyword>
<dbReference type="InterPro" id="IPR002048">
    <property type="entry name" value="EF_hand_dom"/>
</dbReference>
<dbReference type="GO" id="GO:0060326">
    <property type="term" value="P:cell chemotaxis"/>
    <property type="evidence" value="ECO:0007669"/>
    <property type="project" value="TreeGrafter"/>
</dbReference>
<feature type="compositionally biased region" description="Basic and acidic residues" evidence="11">
    <location>
        <begin position="436"/>
        <end position="445"/>
    </location>
</feature>
<keyword evidence="3" id="KW-0479">Metal-binding</keyword>
<evidence type="ECO:0000256" key="7">
    <source>
        <dbReference type="ARBA" id="ARBA00023136"/>
    </source>
</evidence>
<dbReference type="PANTHER" id="PTHR10489">
    <property type="entry name" value="CELL ADHESION MOLECULE"/>
    <property type="match status" value="1"/>
</dbReference>
<feature type="transmembrane region" description="Helical" evidence="12">
    <location>
        <begin position="838"/>
        <end position="861"/>
    </location>
</feature>
<name>A0A6A4S0H9_SCOMX</name>
<dbReference type="Gene3D" id="1.20.960.40">
    <property type="match status" value="1"/>
</dbReference>
<dbReference type="PANTHER" id="PTHR10489:SF611">
    <property type="entry name" value="C-C CHEMOKINE RECEPTOR TYPE 6"/>
    <property type="match status" value="1"/>
</dbReference>
<evidence type="ECO:0000256" key="10">
    <source>
        <dbReference type="RuleBase" id="RU000688"/>
    </source>
</evidence>
<feature type="transmembrane region" description="Helical" evidence="12">
    <location>
        <begin position="606"/>
        <end position="627"/>
    </location>
</feature>
<dbReference type="InterPro" id="IPR006594">
    <property type="entry name" value="LisH"/>
</dbReference>
<feature type="region of interest" description="Disordered" evidence="11">
    <location>
        <begin position="435"/>
        <end position="469"/>
    </location>
</feature>
<dbReference type="GO" id="GO:0007204">
    <property type="term" value="P:positive regulation of cytosolic calcium ion concentration"/>
    <property type="evidence" value="ECO:0007669"/>
    <property type="project" value="TreeGrafter"/>
</dbReference>
<feature type="region of interest" description="Disordered" evidence="11">
    <location>
        <begin position="964"/>
        <end position="1002"/>
    </location>
</feature>
<dbReference type="InterPro" id="IPR050119">
    <property type="entry name" value="CCR1-9-like"/>
</dbReference>
<dbReference type="Gene3D" id="1.20.1070.10">
    <property type="entry name" value="Rhodopsin 7-helix transmembrane proteins"/>
    <property type="match status" value="2"/>
</dbReference>
<protein>
    <recommendedName>
        <fullName evidence="17">G-protein coupled receptors family 1 profile domain-containing protein</fullName>
    </recommendedName>
</protein>
<comment type="similarity">
    <text evidence="10">Belongs to the G-protein coupled receptor 1 family.</text>
</comment>
<dbReference type="GO" id="GO:0005509">
    <property type="term" value="F:calcium ion binding"/>
    <property type="evidence" value="ECO:0007669"/>
    <property type="project" value="InterPro"/>
</dbReference>
<evidence type="ECO:0000256" key="3">
    <source>
        <dbReference type="ARBA" id="ARBA00022723"/>
    </source>
</evidence>
<dbReference type="Pfam" id="PF09398">
    <property type="entry name" value="FOP_dimer"/>
    <property type="match status" value="1"/>
</dbReference>
<feature type="domain" description="G-protein coupled receptors family 1 profile" evidence="14">
    <location>
        <begin position="586"/>
        <end position="934"/>
    </location>
</feature>
<dbReference type="InterPro" id="IPR000276">
    <property type="entry name" value="GPCR_Rhodpsn"/>
</dbReference>
<evidence type="ECO:0000313" key="16">
    <source>
        <dbReference type="Proteomes" id="UP000438429"/>
    </source>
</evidence>
<feature type="compositionally biased region" description="Polar residues" evidence="11">
    <location>
        <begin position="367"/>
        <end position="378"/>
    </location>
</feature>
<accession>A0A6A4S0H9</accession>
<evidence type="ECO:0000259" key="13">
    <source>
        <dbReference type="PROSITE" id="PS50222"/>
    </source>
</evidence>
<dbReference type="GO" id="GO:0019957">
    <property type="term" value="F:C-C chemokine binding"/>
    <property type="evidence" value="ECO:0007669"/>
    <property type="project" value="TreeGrafter"/>
</dbReference>
<gene>
    <name evidence="15" type="ORF">F2P81_024664</name>
</gene>
<dbReference type="GO" id="GO:0005815">
    <property type="term" value="C:microtubule organizing center"/>
    <property type="evidence" value="ECO:0007669"/>
    <property type="project" value="InterPro"/>
</dbReference>
<evidence type="ECO:0000256" key="6">
    <source>
        <dbReference type="ARBA" id="ARBA00023040"/>
    </source>
</evidence>
<dbReference type="InterPro" id="IPR011992">
    <property type="entry name" value="EF-hand-dom_pair"/>
</dbReference>
<dbReference type="Gene3D" id="1.10.238.10">
    <property type="entry name" value="EF-hand"/>
    <property type="match status" value="1"/>
</dbReference>
<dbReference type="GO" id="GO:0019722">
    <property type="term" value="P:calcium-mediated signaling"/>
    <property type="evidence" value="ECO:0007669"/>
    <property type="project" value="TreeGrafter"/>
</dbReference>
<comment type="caution">
    <text evidence="15">The sequence shown here is derived from an EMBL/GenBank/DDBJ whole genome shotgun (WGS) entry which is preliminary data.</text>
</comment>
<dbReference type="InterPro" id="IPR017452">
    <property type="entry name" value="GPCR_Rhodpsn_7TM"/>
</dbReference>
<dbReference type="AlphaFoldDB" id="A0A6A4S0H9"/>
<dbReference type="PROSITE" id="PS50262">
    <property type="entry name" value="G_PROTEIN_RECEP_F1_2"/>
    <property type="match status" value="1"/>
</dbReference>
<dbReference type="Pfam" id="PF00001">
    <property type="entry name" value="7tm_1"/>
    <property type="match status" value="2"/>
</dbReference>
<dbReference type="GO" id="GO:0016493">
    <property type="term" value="F:C-C chemokine receptor activity"/>
    <property type="evidence" value="ECO:0007669"/>
    <property type="project" value="TreeGrafter"/>
</dbReference>
<dbReference type="SUPFAM" id="SSF81321">
    <property type="entry name" value="Family A G protein-coupled receptor-like"/>
    <property type="match status" value="2"/>
</dbReference>
<proteinExistence type="inferred from homology"/>
<evidence type="ECO:0000256" key="1">
    <source>
        <dbReference type="ARBA" id="ARBA00004370"/>
    </source>
</evidence>
<evidence type="ECO:0000256" key="11">
    <source>
        <dbReference type="SAM" id="MobiDB-lite"/>
    </source>
</evidence>
<dbReference type="Proteomes" id="UP000438429">
    <property type="component" value="Unassembled WGS sequence"/>
</dbReference>
<dbReference type="SUPFAM" id="SSF47473">
    <property type="entry name" value="EF-hand"/>
    <property type="match status" value="1"/>
</dbReference>
<feature type="compositionally biased region" description="Basic and acidic residues" evidence="11">
    <location>
        <begin position="987"/>
        <end position="1001"/>
    </location>
</feature>
<reference evidence="15 16" key="1">
    <citation type="submission" date="2019-06" db="EMBL/GenBank/DDBJ databases">
        <title>Draft genomes of female and male turbot (Scophthalmus maximus).</title>
        <authorList>
            <person name="Xu H."/>
            <person name="Xu X.-W."/>
            <person name="Shao C."/>
            <person name="Chen S."/>
        </authorList>
    </citation>
    <scope>NUCLEOTIDE SEQUENCE [LARGE SCALE GENOMIC DNA]</scope>
    <source>
        <strain evidence="15">Ysfricsl-2016a</strain>
        <tissue evidence="15">Blood</tissue>
    </source>
</reference>
<dbReference type="InterPro" id="IPR018247">
    <property type="entry name" value="EF_Hand_1_Ca_BS"/>
</dbReference>
<feature type="compositionally biased region" description="Polar residues" evidence="11">
    <location>
        <begin position="1119"/>
        <end position="1130"/>
    </location>
</feature>
<feature type="transmembrane region" description="Helical" evidence="12">
    <location>
        <begin position="647"/>
        <end position="670"/>
    </location>
</feature>
<evidence type="ECO:0000256" key="9">
    <source>
        <dbReference type="ARBA" id="ARBA00023224"/>
    </source>
</evidence>
<feature type="region of interest" description="Disordered" evidence="11">
    <location>
        <begin position="313"/>
        <end position="381"/>
    </location>
</feature>
<dbReference type="PROSITE" id="PS50896">
    <property type="entry name" value="LISH"/>
    <property type="match status" value="1"/>
</dbReference>
<keyword evidence="8 10" id="KW-0675">Receptor</keyword>
<keyword evidence="4" id="KW-0106">Calcium</keyword>
<dbReference type="EMBL" id="VEVO01000022">
    <property type="protein sequence ID" value="KAF0024034.1"/>
    <property type="molecule type" value="Genomic_DNA"/>
</dbReference>
<feature type="compositionally biased region" description="Basic residues" evidence="11">
    <location>
        <begin position="1096"/>
        <end position="1109"/>
    </location>
</feature>
<feature type="compositionally biased region" description="Acidic residues" evidence="11">
    <location>
        <begin position="313"/>
        <end position="326"/>
    </location>
</feature>
<keyword evidence="5 12" id="KW-1133">Transmembrane helix</keyword>
<feature type="compositionally biased region" description="Basic and acidic residues" evidence="11">
    <location>
        <begin position="964"/>
        <end position="980"/>
    </location>
</feature>
<evidence type="ECO:0000256" key="12">
    <source>
        <dbReference type="SAM" id="Phobius"/>
    </source>
</evidence>
<organism evidence="15 16">
    <name type="scientific">Scophthalmus maximus</name>
    <name type="common">Turbot</name>
    <name type="synonym">Psetta maxima</name>
    <dbReference type="NCBI Taxonomy" id="52904"/>
    <lineage>
        <taxon>Eukaryota</taxon>
        <taxon>Metazoa</taxon>
        <taxon>Chordata</taxon>
        <taxon>Craniata</taxon>
        <taxon>Vertebrata</taxon>
        <taxon>Euteleostomi</taxon>
        <taxon>Actinopterygii</taxon>
        <taxon>Neopterygii</taxon>
        <taxon>Teleostei</taxon>
        <taxon>Neoteleostei</taxon>
        <taxon>Acanthomorphata</taxon>
        <taxon>Carangaria</taxon>
        <taxon>Pleuronectiformes</taxon>
        <taxon>Pleuronectoidei</taxon>
        <taxon>Scophthalmidae</taxon>
        <taxon>Scophthalmus</taxon>
    </lineage>
</organism>
<dbReference type="PROSITE" id="PS50222">
    <property type="entry name" value="EF_HAND_2"/>
    <property type="match status" value="1"/>
</dbReference>
<feature type="compositionally biased region" description="Basic and acidic residues" evidence="11">
    <location>
        <begin position="1084"/>
        <end position="1095"/>
    </location>
</feature>
<feature type="compositionally biased region" description="Basic and acidic residues" evidence="11">
    <location>
        <begin position="1020"/>
        <end position="1065"/>
    </location>
</feature>
<feature type="domain" description="EF-hand" evidence="13">
    <location>
        <begin position="144"/>
        <end position="179"/>
    </location>
</feature>
<evidence type="ECO:0000256" key="4">
    <source>
        <dbReference type="ARBA" id="ARBA00022837"/>
    </source>
</evidence>
<comment type="subcellular location">
    <subcellularLocation>
        <location evidence="1">Membrane</location>
    </subcellularLocation>
</comment>
<sequence length="1130" mass="130775">MSAAEDDTELRDLLIQNLENNGVLNKLKAEMRAAVFLAMEEQDKVENKTLINEDLKKCLNTRDGRLVASLIVDFLQVFNLDFTLAVFQPEINSLNGLDGRDVVCRDLDLSESEVNRKCPLLLELLRRGRHRQQASVCTEDPSHRQITNARRTFDSYDKDRSGSVSKEDLKSVFTDLFPGLNKNMLERFLSDELRTAERSFISHTVDFQLFLGIYRRLFTQCRSVVRFICSSTRRCSVPQSDVVQVSDLTLLVWIRYRTVDDGGFICSVCVQVLQEVSEQRSDSPPLSKDSEDVASLGRGDFLQPNRERLDLDLEEEDDLDDGDSFFDDPLPKPQKTYGWKAEASGARGSPAGSLSEALTPGGGGGASEQSHSRNNGRSGSKRQEVVSCFLLQSEGLKVKVISSLPAVASNSRESKVVNDRTGSLHLDEDVEYDDDFNSHRSDVSRSELSIGEEIEGPDSSDKLDETTQDLSVSQLSLSHGADYMEESRRQSTHLVFFHFPSSEASSLTTRRRRSTRRVESDVLSVLCFQQKNENMEFSEDDSMLNQSDYDYDYDVVTPCSYQNNHSVALVVGQYVHSVIFVLGFLGNSLVIVTYAFYKRTKSMTDVYLLNVAVADLLFVLSLPLIVYNELWSWPMGPVACKLLRGSYSVNLYSGMLLLACISADRYIAIVQARRSFRLRSLAYSRLICALVWTFAFLLSVPTFYFYNWYEPSHTRDSFLYEREERNRTFTRDAFPYEGEERNRTFTRDAFPYEGEERNRTFTRDAFPYEGEERNRTFTRDAFPYEGEERNRTFTRDAFPYEGQEANGSSRSPHYVCEFSFMDDDAARTTKVAVPSTQLAVGFFLPLLVMISCYSAIVVTLLRARNFQRHRAVRVVLAVVAVFLVCHLPYNVALFHDTVSMFQQQTCEASDALQVAKTVTQTVAYLHCCLNPVLYAFVGVKFRNHFLRIVQDLWCLGGGGRERKREEEEEEEKRGGGREERREEEEEERKRREEEEEERKREEEEEEEERGREKRRRKRKREDERRGGGRGGREEERREERRRKREDERRGGGGREEEKRGGREERREEEEEERMREEEEEEEEERKREEKRGGGREKRRRKRGREKRRKREEEERKFSLSDSMKISHVFT</sequence>
<keyword evidence="2 10" id="KW-0812">Transmembrane</keyword>
<evidence type="ECO:0008006" key="17">
    <source>
        <dbReference type="Google" id="ProtNLM"/>
    </source>
</evidence>
<dbReference type="InterPro" id="IPR018993">
    <property type="entry name" value="FOP_dimerisation-dom_N"/>
</dbReference>
<evidence type="ECO:0000256" key="5">
    <source>
        <dbReference type="ARBA" id="ARBA00022989"/>
    </source>
</evidence>